<evidence type="ECO:0000256" key="1">
    <source>
        <dbReference type="SAM" id="MobiDB-lite"/>
    </source>
</evidence>
<proteinExistence type="predicted"/>
<feature type="compositionally biased region" description="Polar residues" evidence="1">
    <location>
        <begin position="305"/>
        <end position="334"/>
    </location>
</feature>
<protein>
    <submittedName>
        <fullName evidence="2">Uncharacterized protein</fullName>
    </submittedName>
</protein>
<accession>A0A1Y0T1N6</accession>
<feature type="region of interest" description="Disordered" evidence="1">
    <location>
        <begin position="392"/>
        <end position="444"/>
    </location>
</feature>
<name>A0A1Y0T1N6_9CAUD</name>
<sequence>MSLTLACYNEILPAFSCSVDEEDMLDVVAPTGAKKPATIGGATLVLPTQARLRKGFPEELFPFHPLCESMSRQGTSPVIQFLQRAAKANISYSVVALTGHLLEIACDVSMHKDLPPECLDFLVKLSDCDKEKNIKQVYEKVVAAASKKNRMTTVYLKNGGTFDGQKVNRSCIIRIPLLEDLQQDGKDVLGVTVTKKQRKILTALFKLVVPFGDNPEEYSFGTTSRQAPYFQCLLTAYAKIVKVLNQCINNYAVPLQLPIKPIPTYDIKVIETFEKARAEVDIPPLRGNEGGVKENDQEASETKQPEAQAQQPRATVQQNTRESTPPVAVSTSAPGTVSMEDFMKANNPNPGMVNVNFNGNQQPNVNGTFGQQGLFGAQPTAQPTLFGNTNTSFSTSQPTGLPWNQPQQTPVSNSLFGGPSPTPAFQTGFTNNGFGNTGGGLGLI</sequence>
<feature type="compositionally biased region" description="Gly residues" evidence="1">
    <location>
        <begin position="435"/>
        <end position="444"/>
    </location>
</feature>
<gene>
    <name evidence="2" type="ORF">PHABIO_106</name>
</gene>
<keyword evidence="3" id="KW-1185">Reference proteome</keyword>
<dbReference type="Proteomes" id="UP000225448">
    <property type="component" value="Segment"/>
</dbReference>
<feature type="compositionally biased region" description="Basic and acidic residues" evidence="1">
    <location>
        <begin position="291"/>
        <end position="304"/>
    </location>
</feature>
<dbReference type="EMBL" id="MF042360">
    <property type="protein sequence ID" value="ARV76737.1"/>
    <property type="molecule type" value="Genomic_DNA"/>
</dbReference>
<reference evidence="2 3" key="1">
    <citation type="submission" date="2017-05" db="EMBL/GenBank/DDBJ databases">
        <authorList>
            <person name="Song R."/>
            <person name="Chenine A.L."/>
            <person name="Ruprecht R.M."/>
        </authorList>
    </citation>
    <scope>NUCLEOTIDE SEQUENCE [LARGE SCALE GENOMIC DNA]</scope>
</reference>
<organism evidence="2 3">
    <name type="scientific">Pseudomonas phage Phabio</name>
    <dbReference type="NCBI Taxonomy" id="2006668"/>
    <lineage>
        <taxon>Viruses</taxon>
        <taxon>Duplodnaviria</taxon>
        <taxon>Heunggongvirae</taxon>
        <taxon>Uroviricota</taxon>
        <taxon>Caudoviricetes</taxon>
        <taxon>Chimalliviridae</taxon>
        <taxon>Phabiovirus</taxon>
        <taxon>Phabiovirus phabio</taxon>
    </lineage>
</organism>
<evidence type="ECO:0000313" key="2">
    <source>
        <dbReference type="EMBL" id="ARV76737.1"/>
    </source>
</evidence>
<evidence type="ECO:0000313" key="3">
    <source>
        <dbReference type="Proteomes" id="UP000225448"/>
    </source>
</evidence>
<feature type="compositionally biased region" description="Polar residues" evidence="1">
    <location>
        <begin position="392"/>
        <end position="415"/>
    </location>
</feature>
<feature type="region of interest" description="Disordered" evidence="1">
    <location>
        <begin position="281"/>
        <end position="334"/>
    </location>
</feature>